<evidence type="ECO:0000259" key="4">
    <source>
        <dbReference type="PROSITE" id="PS50026"/>
    </source>
</evidence>
<dbReference type="Gene3D" id="2.10.25.10">
    <property type="entry name" value="Laminin"/>
    <property type="match status" value="1"/>
</dbReference>
<dbReference type="RefSeq" id="XP_009049975.1">
    <property type="nucleotide sequence ID" value="XM_009051727.1"/>
</dbReference>
<feature type="compositionally biased region" description="Polar residues" evidence="2">
    <location>
        <begin position="1188"/>
        <end position="1218"/>
    </location>
</feature>
<dbReference type="Proteomes" id="UP000030746">
    <property type="component" value="Unassembled WGS sequence"/>
</dbReference>
<evidence type="ECO:0000256" key="2">
    <source>
        <dbReference type="SAM" id="MobiDB-lite"/>
    </source>
</evidence>
<evidence type="ECO:0000313" key="5">
    <source>
        <dbReference type="EMBL" id="ESO99488.1"/>
    </source>
</evidence>
<feature type="disulfide bond" evidence="1">
    <location>
        <begin position="133"/>
        <end position="142"/>
    </location>
</feature>
<dbReference type="CTD" id="20248472"/>
<feature type="compositionally biased region" description="Polar residues" evidence="2">
    <location>
        <begin position="1323"/>
        <end position="1335"/>
    </location>
</feature>
<dbReference type="GeneID" id="20248472"/>
<keyword evidence="3" id="KW-0472">Membrane</keyword>
<feature type="region of interest" description="Disordered" evidence="2">
    <location>
        <begin position="984"/>
        <end position="1005"/>
    </location>
</feature>
<feature type="region of interest" description="Disordered" evidence="2">
    <location>
        <begin position="341"/>
        <end position="378"/>
    </location>
</feature>
<feature type="region of interest" description="Disordered" evidence="2">
    <location>
        <begin position="1319"/>
        <end position="1341"/>
    </location>
</feature>
<dbReference type="PROSITE" id="PS50026">
    <property type="entry name" value="EGF_3"/>
    <property type="match status" value="1"/>
</dbReference>
<feature type="domain" description="EGF-like" evidence="4">
    <location>
        <begin position="101"/>
        <end position="143"/>
    </location>
</feature>
<evidence type="ECO:0000256" key="1">
    <source>
        <dbReference type="PROSITE-ProRule" id="PRU00076"/>
    </source>
</evidence>
<feature type="region of interest" description="Disordered" evidence="2">
    <location>
        <begin position="1395"/>
        <end position="1415"/>
    </location>
</feature>
<dbReference type="SMART" id="SM00181">
    <property type="entry name" value="EGF"/>
    <property type="match status" value="1"/>
</dbReference>
<dbReference type="KEGG" id="lgi:LOTGIDRAFT_231103"/>
<sequence length="1697" mass="186847">MRKIYTLVTKDCFLTAASGRSGAILDSISKFQSAAMICDRATREHSNYVIWKTPDRNIITSKTQTDRIKISGPYLIIHNLKESDRGLYKCALLSKLPYTMSTHDCRSHLCLNGGQCIEQSHIGVSNSLFVCICKSGYGGVYCAEEIGLRSAHIIGIVFLVITLGTAKVLILYFCCRFRKSVDFKILKEITKEDGTKKSVVERLKSALLCCKGPNDEVNVQKTNVKSKPPQKTKNVPKVMKETQTLPEAVLTMENNPSAKKGQSSTSRNTLFGVRSSLKDDINNLLDGVTGAIKKGSTNVRSSKPKVVKDTDNSLDNIIKGIKKHIPCTSKEKSPSAFRRNTLTVGGTTTGSIRNARDPSTAMNNVSIDSNSDTTSIHDTDSEYDIENKRSKHSFGETLYYPIPAVKAIPMTTDNKPDDNSKKTSEDLNNSLLDHARVILSSGTNISSQNEGPGIKTDNSNIQLNFSVSKEDAVGKKPEKLYSRKEDIKVSDKSTKSMGNAIRGLGEIEMCTTGDYELKSVPFKITSLSDRSAENKKVYQVTPHPKMLQSKPLAVDPKENNQSEIGKKAVADSDSERAQNAQVKTIEFSETVNDRARQTDSETPSAKFEASGSISDDPKKREISSRLEILSDEFKKIDDTVYCNTHKTSVFIEALNNIGHYIVSCEHGFMPMVIDDEMFSICCREHHLRISDLLDGYTAGYSKGQHEKSSNQSNLENSTIPSHTNDKMLQSPMEEVKSMHISGCDKERFISMDDFFIKSITITPSSSVGSVESNKSYQISSRSKPIQSPKLTEVELYRAPLSPSPTDGFNSVPMVLPQTEEAKSILTSEHDRGSFNSAPITSDFLLKSGIITPSTSVGSIKSEESYQTLSKSLLSPQRTDKVELCRAPLSPSQTGGFKSAPMVPPRTEEAKSILSSEHDKGKLNSVPINCDFLLKSFTITPSTSVGSIESEKSYQTSSLSQPLPSPQRRDNVEFYRAPLSPLKTDGFISGPMTPPRTEEAKGSLNSRSFESKTGDFLLKSITITPSASVCNVKSKKSHQTSTEILMSGDSAQPKIDLLASSHSDSIYSAASSLSRTGGAKNSTETKTNCQSGYERIDRSNNWDVCERKVGEQVDKEIEEDFQNLKKADPQLLSQFQTVSTPKKGDKISLIAQELSFGKQEIHDISNVSLKSMPNLDESQYFNPIENISEDSQNTTKSTDNGSNDMSLLSATEKGQSSVKDGTGRYGGKESVDLSDANYTFSPETTENCSSITNPGLSEKKPETSANLSKQISINSKTTIISSSDSKMNSSPQGLVAISRHSSLNELEDVCAVQGNGESCAKSDQLASHSNDTSANDLTERKAYSADNNSVDISLSTSITVSSNAPHSNPLFDPDDNSSVHTVGSVKRLSTLVSPNLKPVSPLNLDKSNNVTGEPNKQNISHLKIDKSSQIPPKVSNNIFPGNMSYKIFTDPLHESMLIESAPVTERCTKYSQYIKQNTDSTANEGIDEDTMPQERDLTETNQYFPNTITEPSLQNRDNDSMSRSTSFYSVDDTPMTLPYVTNTHDKNTQYSSEIRNSCVAEVSLETKTFAVTDADEVYDEYFNMSKFKRIMCPIPEEEDSLDGSVEFKSPYTSTTEFESVIDSESNILRPSASDYKSPWPSEYWLLKNRGEENDNVSDETWLYTESNNSCLCDGNERASSPVWSSFYQDDDKPNPAQF</sequence>
<dbReference type="PROSITE" id="PS00022">
    <property type="entry name" value="EGF_1"/>
    <property type="match status" value="1"/>
</dbReference>
<dbReference type="EMBL" id="KB201037">
    <property type="protein sequence ID" value="ESO99488.1"/>
    <property type="molecule type" value="Genomic_DNA"/>
</dbReference>
<dbReference type="InterPro" id="IPR013783">
    <property type="entry name" value="Ig-like_fold"/>
</dbReference>
<feature type="compositionally biased region" description="Polar residues" evidence="2">
    <location>
        <begin position="577"/>
        <end position="590"/>
    </location>
</feature>
<feature type="transmembrane region" description="Helical" evidence="3">
    <location>
        <begin position="153"/>
        <end position="173"/>
    </location>
</feature>
<dbReference type="SUPFAM" id="SSF57196">
    <property type="entry name" value="EGF/Laminin"/>
    <property type="match status" value="1"/>
</dbReference>
<dbReference type="CDD" id="cd00096">
    <property type="entry name" value="Ig"/>
    <property type="match status" value="1"/>
</dbReference>
<reference evidence="5 6" key="1">
    <citation type="journal article" date="2013" name="Nature">
        <title>Insights into bilaterian evolution from three spiralian genomes.</title>
        <authorList>
            <person name="Simakov O."/>
            <person name="Marletaz F."/>
            <person name="Cho S.J."/>
            <person name="Edsinger-Gonzales E."/>
            <person name="Havlak P."/>
            <person name="Hellsten U."/>
            <person name="Kuo D.H."/>
            <person name="Larsson T."/>
            <person name="Lv J."/>
            <person name="Arendt D."/>
            <person name="Savage R."/>
            <person name="Osoegawa K."/>
            <person name="de Jong P."/>
            <person name="Grimwood J."/>
            <person name="Chapman J.A."/>
            <person name="Shapiro H."/>
            <person name="Aerts A."/>
            <person name="Otillar R.P."/>
            <person name="Terry A.Y."/>
            <person name="Boore J.L."/>
            <person name="Grigoriev I.V."/>
            <person name="Lindberg D.R."/>
            <person name="Seaver E.C."/>
            <person name="Weisblat D.A."/>
            <person name="Putnam N.H."/>
            <person name="Rokhsar D.S."/>
        </authorList>
    </citation>
    <scope>NUCLEOTIDE SEQUENCE [LARGE SCALE GENOMIC DNA]</scope>
</reference>
<gene>
    <name evidence="5" type="ORF">LOTGIDRAFT_231103</name>
</gene>
<feature type="compositionally biased region" description="Polar residues" evidence="2">
    <location>
        <begin position="1498"/>
        <end position="1526"/>
    </location>
</feature>
<evidence type="ECO:0000256" key="3">
    <source>
        <dbReference type="SAM" id="Phobius"/>
    </source>
</evidence>
<dbReference type="CDD" id="cd00054">
    <property type="entry name" value="EGF_CA"/>
    <property type="match status" value="1"/>
</dbReference>
<dbReference type="HOGENOM" id="CLU_240987_0_0_1"/>
<dbReference type="InterPro" id="IPR000742">
    <property type="entry name" value="EGF"/>
</dbReference>
<feature type="compositionally biased region" description="Basic and acidic residues" evidence="2">
    <location>
        <begin position="555"/>
        <end position="576"/>
    </location>
</feature>
<feature type="compositionally biased region" description="Polar residues" evidence="2">
    <location>
        <begin position="360"/>
        <end position="374"/>
    </location>
</feature>
<keyword evidence="6" id="KW-1185">Reference proteome</keyword>
<evidence type="ECO:0000313" key="6">
    <source>
        <dbReference type="Proteomes" id="UP000030746"/>
    </source>
</evidence>
<keyword evidence="1" id="KW-1015">Disulfide bond</keyword>
<name>V4A6F1_LOTGI</name>
<feature type="compositionally biased region" description="Polar residues" evidence="2">
    <location>
        <begin position="1235"/>
        <end position="1254"/>
    </location>
</feature>
<feature type="region of interest" description="Disordered" evidence="2">
    <location>
        <begin position="1477"/>
        <end position="1526"/>
    </location>
</feature>
<feature type="compositionally biased region" description="Polar residues" evidence="2">
    <location>
        <begin position="1404"/>
        <end position="1415"/>
    </location>
</feature>
<protein>
    <recommendedName>
        <fullName evidence="4">EGF-like domain-containing protein</fullName>
    </recommendedName>
</protein>
<dbReference type="InterPro" id="IPR036179">
    <property type="entry name" value="Ig-like_dom_sf"/>
</dbReference>
<proteinExistence type="predicted"/>
<feature type="region of interest" description="Disordered" evidence="2">
    <location>
        <begin position="945"/>
        <end position="969"/>
    </location>
</feature>
<accession>V4A6F1</accession>
<keyword evidence="3" id="KW-1133">Transmembrane helix</keyword>
<organism evidence="5 6">
    <name type="scientific">Lottia gigantea</name>
    <name type="common">Giant owl limpet</name>
    <dbReference type="NCBI Taxonomy" id="225164"/>
    <lineage>
        <taxon>Eukaryota</taxon>
        <taxon>Metazoa</taxon>
        <taxon>Spiralia</taxon>
        <taxon>Lophotrochozoa</taxon>
        <taxon>Mollusca</taxon>
        <taxon>Gastropoda</taxon>
        <taxon>Patellogastropoda</taxon>
        <taxon>Lottioidea</taxon>
        <taxon>Lottiidae</taxon>
        <taxon>Lottia</taxon>
    </lineage>
</organism>
<dbReference type="SUPFAM" id="SSF48726">
    <property type="entry name" value="Immunoglobulin"/>
    <property type="match status" value="1"/>
</dbReference>
<feature type="region of interest" description="Disordered" evidence="2">
    <location>
        <begin position="1183"/>
        <end position="1267"/>
    </location>
</feature>
<feature type="region of interest" description="Disordered" evidence="2">
    <location>
        <begin position="702"/>
        <end position="721"/>
    </location>
</feature>
<comment type="caution">
    <text evidence="1">Lacks conserved residue(s) required for the propagation of feature annotation.</text>
</comment>
<dbReference type="PROSITE" id="PS01186">
    <property type="entry name" value="EGF_2"/>
    <property type="match status" value="1"/>
</dbReference>
<feature type="region of interest" description="Disordered" evidence="2">
    <location>
        <begin position="545"/>
        <end position="619"/>
    </location>
</feature>
<feature type="compositionally biased region" description="Polar residues" evidence="2">
    <location>
        <begin position="709"/>
        <end position="721"/>
    </location>
</feature>
<keyword evidence="3" id="KW-0812">Transmembrane</keyword>
<dbReference type="Gene3D" id="2.60.40.10">
    <property type="entry name" value="Immunoglobulins"/>
    <property type="match status" value="1"/>
</dbReference>
<feature type="compositionally biased region" description="Polar residues" evidence="2">
    <location>
        <begin position="341"/>
        <end position="352"/>
    </location>
</feature>
<keyword evidence="1" id="KW-0245">EGF-like domain</keyword>